<evidence type="ECO:0008006" key="4">
    <source>
        <dbReference type="Google" id="ProtNLM"/>
    </source>
</evidence>
<keyword evidence="1" id="KW-0472">Membrane</keyword>
<sequence length="163" mass="18692">MKTFLTWLPIDCLIMIGLVCSYLDFLSPFSIYLAFALTIIALFIIVFGLIKKNRPLTYAAIAVPVSLLIAFGLLRFQENSRLTNANKIINAVEAYKTVHQHYPDSLSQLVPGQLTTIPKNYFGFMWRNYVYHKTGNNFDLKVETGKSTGMVWLSSEYDWDNYD</sequence>
<evidence type="ECO:0000256" key="1">
    <source>
        <dbReference type="SAM" id="Phobius"/>
    </source>
</evidence>
<name>A0ABX1W4T3_9SPHI</name>
<gene>
    <name evidence="2" type="ORF">HK413_04645</name>
</gene>
<feature type="transmembrane region" description="Helical" evidence="1">
    <location>
        <begin position="6"/>
        <end position="25"/>
    </location>
</feature>
<keyword evidence="1" id="KW-1133">Transmembrane helix</keyword>
<organism evidence="2 3">
    <name type="scientific">Mucilaginibacter humi</name>
    <dbReference type="NCBI Taxonomy" id="2732510"/>
    <lineage>
        <taxon>Bacteria</taxon>
        <taxon>Pseudomonadati</taxon>
        <taxon>Bacteroidota</taxon>
        <taxon>Sphingobacteriia</taxon>
        <taxon>Sphingobacteriales</taxon>
        <taxon>Sphingobacteriaceae</taxon>
        <taxon>Mucilaginibacter</taxon>
    </lineage>
</organism>
<feature type="transmembrane region" description="Helical" evidence="1">
    <location>
        <begin position="32"/>
        <end position="50"/>
    </location>
</feature>
<dbReference type="EMBL" id="JABFCR010000015">
    <property type="protein sequence ID" value="NNU33616.1"/>
    <property type="molecule type" value="Genomic_DNA"/>
</dbReference>
<dbReference type="Proteomes" id="UP000566071">
    <property type="component" value="Unassembled WGS sequence"/>
</dbReference>
<evidence type="ECO:0000313" key="2">
    <source>
        <dbReference type="EMBL" id="NNU33616.1"/>
    </source>
</evidence>
<proteinExistence type="predicted"/>
<accession>A0ABX1W4T3</accession>
<evidence type="ECO:0000313" key="3">
    <source>
        <dbReference type="Proteomes" id="UP000566071"/>
    </source>
</evidence>
<reference evidence="2 3" key="1">
    <citation type="submission" date="2020-05" db="EMBL/GenBank/DDBJ databases">
        <authorList>
            <person name="Khan S.A."/>
            <person name="Jeon C.O."/>
            <person name="Chun B.H."/>
        </authorList>
    </citation>
    <scope>NUCLEOTIDE SEQUENCE [LARGE SCALE GENOMIC DNA]</scope>
    <source>
        <strain evidence="2 3">S1162</strain>
    </source>
</reference>
<keyword evidence="3" id="KW-1185">Reference proteome</keyword>
<protein>
    <recommendedName>
        <fullName evidence="4">Type II secretion system protein GspG C-terminal domain-containing protein</fullName>
    </recommendedName>
</protein>
<feature type="transmembrane region" description="Helical" evidence="1">
    <location>
        <begin position="56"/>
        <end position="74"/>
    </location>
</feature>
<keyword evidence="1" id="KW-0812">Transmembrane</keyword>
<comment type="caution">
    <text evidence="2">The sequence shown here is derived from an EMBL/GenBank/DDBJ whole genome shotgun (WGS) entry which is preliminary data.</text>
</comment>